<accession>A0A385DK46</accession>
<evidence type="ECO:0000313" key="3">
    <source>
        <dbReference type="EMBL" id="QRF06336.1"/>
    </source>
</evidence>
<evidence type="ECO:0000313" key="2">
    <source>
        <dbReference type="EMBL" id="AXQ58882.1"/>
    </source>
</evidence>
<dbReference type="Proteomes" id="UP000259636">
    <property type="component" value="Chromosome"/>
</dbReference>
<protein>
    <submittedName>
        <fullName evidence="2">GNAT family N-acetyltransferase</fullName>
    </submittedName>
</protein>
<name>A0A385DK46_9ACTN</name>
<keyword evidence="2" id="KW-0808">Transferase</keyword>
<sequence length="207" mass="22069">MRAAARGVFPPADGGTTVLAQPDPRHAGVWAFTAHSVIFLDEDPARVLRTLHEVDADPLAASMNPFFLAELARRTGRHVETIDLVTAAPRLPGPPPLPLHPADASDHPRVVSARRRRQDVRAWTTPDGTGVLVLGRGPAGRWEIGLEVAEEARHAGLGRQLALAARHLVPDGDVVWAQQAAGNTRSIRAFQAAGHRPVTAEALLVAG</sequence>
<evidence type="ECO:0000256" key="1">
    <source>
        <dbReference type="SAM" id="MobiDB-lite"/>
    </source>
</evidence>
<dbReference type="GO" id="GO:0016740">
    <property type="term" value="F:transferase activity"/>
    <property type="evidence" value="ECO:0007669"/>
    <property type="project" value="UniProtKB-KW"/>
</dbReference>
<reference evidence="2 4" key="1">
    <citation type="submission" date="2018-08" db="EMBL/GenBank/DDBJ databases">
        <authorList>
            <person name="Ferrada E.E."/>
            <person name="Latorre B.A."/>
        </authorList>
    </citation>
    <scope>NUCLEOTIDE SEQUENCE [LARGE SCALE GENOMIC DNA]</scope>
    <source>
        <strain evidence="2 4">VK-A60T</strain>
    </source>
</reference>
<feature type="region of interest" description="Disordered" evidence="1">
    <location>
        <begin position="1"/>
        <end position="20"/>
    </location>
</feature>
<dbReference type="SUPFAM" id="SSF55729">
    <property type="entry name" value="Acyl-CoA N-acyltransferases (Nat)"/>
    <property type="match status" value="1"/>
</dbReference>
<dbReference type="Gene3D" id="3.40.630.30">
    <property type="match status" value="1"/>
</dbReference>
<dbReference type="EMBL" id="CP049945">
    <property type="protein sequence ID" value="QRF06336.1"/>
    <property type="molecule type" value="Genomic_DNA"/>
</dbReference>
<keyword evidence="5" id="KW-1185">Reference proteome</keyword>
<proteinExistence type="predicted"/>
<dbReference type="KEGG" id="sky:D0C37_08440"/>
<dbReference type="Proteomes" id="UP000596311">
    <property type="component" value="Chromosome"/>
</dbReference>
<dbReference type="InterPro" id="IPR016181">
    <property type="entry name" value="Acyl_CoA_acyltransferase"/>
</dbReference>
<dbReference type="AlphaFoldDB" id="A0A385DK46"/>
<organism evidence="2 4">
    <name type="scientific">Streptomyces koyangensis</name>
    <dbReference type="NCBI Taxonomy" id="188770"/>
    <lineage>
        <taxon>Bacteria</taxon>
        <taxon>Bacillati</taxon>
        <taxon>Actinomycetota</taxon>
        <taxon>Actinomycetes</taxon>
        <taxon>Kitasatosporales</taxon>
        <taxon>Streptomycetaceae</taxon>
        <taxon>Streptomyces</taxon>
        <taxon>Streptomyces aurantiacus group</taxon>
    </lineage>
</organism>
<gene>
    <name evidence="2" type="ORF">D0C37_08440</name>
    <name evidence="3" type="ORF">G9U55_22710</name>
</gene>
<evidence type="ECO:0000313" key="5">
    <source>
        <dbReference type="Proteomes" id="UP000596311"/>
    </source>
</evidence>
<evidence type="ECO:0000313" key="4">
    <source>
        <dbReference type="Proteomes" id="UP000259636"/>
    </source>
</evidence>
<feature type="region of interest" description="Disordered" evidence="1">
    <location>
        <begin position="87"/>
        <end position="110"/>
    </location>
</feature>
<dbReference type="EMBL" id="CP031742">
    <property type="protein sequence ID" value="AXQ58882.1"/>
    <property type="molecule type" value="Genomic_DNA"/>
</dbReference>
<reference evidence="3 5" key="2">
    <citation type="submission" date="2020-03" db="EMBL/GenBank/DDBJ databases">
        <title>Genome mining and metabolic profiling illuminate the polycyclic tetramate macrolactams from Streptomyces koyangensis SCSIO 5802.</title>
        <authorList>
            <person name="Ding W."/>
        </authorList>
    </citation>
    <scope>NUCLEOTIDE SEQUENCE [LARGE SCALE GENOMIC DNA]</scope>
    <source>
        <strain evidence="3 5">SCSIO 5802</strain>
    </source>
</reference>